<dbReference type="InterPro" id="IPR011009">
    <property type="entry name" value="Kinase-like_dom_sf"/>
</dbReference>
<dbReference type="HOGENOM" id="CLU_087041_0_0_1"/>
<dbReference type="Gene3D" id="3.20.200.10">
    <property type="entry name" value="MHCK/EF2 kinase"/>
    <property type="match status" value="1"/>
</dbReference>
<keyword evidence="1" id="KW-0723">Serine/threonine-protein kinase</keyword>
<evidence type="ECO:0000256" key="3">
    <source>
        <dbReference type="ARBA" id="ARBA00022777"/>
    </source>
</evidence>
<evidence type="ECO:0000256" key="2">
    <source>
        <dbReference type="ARBA" id="ARBA00022679"/>
    </source>
</evidence>
<dbReference type="KEGG" id="mlr:MELLADRAFT_114382"/>
<evidence type="ECO:0000313" key="5">
    <source>
        <dbReference type="EMBL" id="EGF97388.1"/>
    </source>
</evidence>
<feature type="domain" description="Alpha-type protein kinase" evidence="4">
    <location>
        <begin position="1"/>
        <end position="235"/>
    </location>
</feature>
<organism evidence="6">
    <name type="scientific">Melampsora larici-populina (strain 98AG31 / pathotype 3-4-7)</name>
    <name type="common">Poplar leaf rust fungus</name>
    <dbReference type="NCBI Taxonomy" id="747676"/>
    <lineage>
        <taxon>Eukaryota</taxon>
        <taxon>Fungi</taxon>
        <taxon>Dikarya</taxon>
        <taxon>Basidiomycota</taxon>
        <taxon>Pucciniomycotina</taxon>
        <taxon>Pucciniomycetes</taxon>
        <taxon>Pucciniales</taxon>
        <taxon>Melampsoraceae</taxon>
        <taxon>Melampsora</taxon>
    </lineage>
</organism>
<dbReference type="RefSeq" id="XP_007419341.1">
    <property type="nucleotide sequence ID" value="XM_007419279.1"/>
</dbReference>
<sequence length="250" mass="28268">MSLVKTLGFVSPKRFIESENLGWHALPFDDPATAENYEGQHDLVFGLVQREDIPSTPSDVFGHKWTCKVVDIDVDNVSRYPWDGHASSLLKKFKKVVRGAAILTPRQTVILAALHIVQNVVLRKKFETNHLGEQMIRWYNLRESLHGGEPKYITSDSNSFLGCLFECFTHWTYEYHGRQALVCGFRGVNGVITDVNIMDNTWLWFLQNTYTGGLQLFSSTHVCGAMCDSIGLIRPPHYYPVGLPPVNPQG</sequence>
<accession>F4SD91</accession>
<keyword evidence="3" id="KW-0418">Kinase</keyword>
<dbReference type="EMBL" id="GL883241">
    <property type="protein sequence ID" value="EGF97388.1"/>
    <property type="molecule type" value="Genomic_DNA"/>
</dbReference>
<keyword evidence="6" id="KW-1185">Reference proteome</keyword>
<dbReference type="InParanoid" id="F4SD91"/>
<protein>
    <recommendedName>
        <fullName evidence="4">Alpha-type protein kinase domain-containing protein</fullName>
    </recommendedName>
</protein>
<keyword evidence="2" id="KW-0808">Transferase</keyword>
<evidence type="ECO:0000313" key="6">
    <source>
        <dbReference type="Proteomes" id="UP000001072"/>
    </source>
</evidence>
<proteinExistence type="predicted"/>
<reference evidence="6" key="1">
    <citation type="journal article" date="2011" name="Proc. Natl. Acad. Sci. U.S.A.">
        <title>Obligate biotrophy features unraveled by the genomic analysis of rust fungi.</title>
        <authorList>
            <person name="Duplessis S."/>
            <person name="Cuomo C.A."/>
            <person name="Lin Y.-C."/>
            <person name="Aerts A."/>
            <person name="Tisserant E."/>
            <person name="Veneault-Fourrey C."/>
            <person name="Joly D.L."/>
            <person name="Hacquard S."/>
            <person name="Amselem J."/>
            <person name="Cantarel B.L."/>
            <person name="Chiu R."/>
            <person name="Coutinho P.M."/>
            <person name="Feau N."/>
            <person name="Field M."/>
            <person name="Frey P."/>
            <person name="Gelhaye E."/>
            <person name="Goldberg J."/>
            <person name="Grabherr M.G."/>
            <person name="Kodira C.D."/>
            <person name="Kohler A."/>
            <person name="Kuees U."/>
            <person name="Lindquist E.A."/>
            <person name="Lucas S.M."/>
            <person name="Mago R."/>
            <person name="Mauceli E."/>
            <person name="Morin E."/>
            <person name="Murat C."/>
            <person name="Pangilinan J.L."/>
            <person name="Park R."/>
            <person name="Pearson M."/>
            <person name="Quesneville H."/>
            <person name="Rouhier N."/>
            <person name="Sakthikumar S."/>
            <person name="Salamov A.A."/>
            <person name="Schmutz J."/>
            <person name="Selles B."/>
            <person name="Shapiro H."/>
            <person name="Tanguay P."/>
            <person name="Tuskan G.A."/>
            <person name="Henrissat B."/>
            <person name="Van de Peer Y."/>
            <person name="Rouze P."/>
            <person name="Ellis J.G."/>
            <person name="Dodds P.N."/>
            <person name="Schein J.E."/>
            <person name="Zhong S."/>
            <person name="Hamelin R.C."/>
            <person name="Grigoriev I.V."/>
            <person name="Szabo L.J."/>
            <person name="Martin F."/>
        </authorList>
    </citation>
    <scope>NUCLEOTIDE SEQUENCE [LARGE SCALE GENOMIC DNA]</scope>
    <source>
        <strain evidence="6">98AG31 / pathotype 3-4-7</strain>
    </source>
</reference>
<dbReference type="Proteomes" id="UP000001072">
    <property type="component" value="Unassembled WGS sequence"/>
</dbReference>
<dbReference type="AlphaFoldDB" id="F4SD91"/>
<dbReference type="GO" id="GO:0005524">
    <property type="term" value="F:ATP binding"/>
    <property type="evidence" value="ECO:0007669"/>
    <property type="project" value="InterPro"/>
</dbReference>
<dbReference type="SUPFAM" id="SSF56112">
    <property type="entry name" value="Protein kinase-like (PK-like)"/>
    <property type="match status" value="1"/>
</dbReference>
<dbReference type="VEuPathDB" id="FungiDB:MELLADRAFT_114382"/>
<evidence type="ECO:0000259" key="4">
    <source>
        <dbReference type="PROSITE" id="PS51158"/>
    </source>
</evidence>
<gene>
    <name evidence="5" type="ORF">MELLADRAFT_114382</name>
</gene>
<dbReference type="Pfam" id="PF02816">
    <property type="entry name" value="Alpha_kinase"/>
    <property type="match status" value="1"/>
</dbReference>
<evidence type="ECO:0000256" key="1">
    <source>
        <dbReference type="ARBA" id="ARBA00022527"/>
    </source>
</evidence>
<dbReference type="OrthoDB" id="301415at2759"/>
<dbReference type="GO" id="GO:0004674">
    <property type="term" value="F:protein serine/threonine kinase activity"/>
    <property type="evidence" value="ECO:0007669"/>
    <property type="project" value="UniProtKB-KW"/>
</dbReference>
<dbReference type="PROSITE" id="PS51158">
    <property type="entry name" value="ALPHA_KINASE"/>
    <property type="match status" value="1"/>
</dbReference>
<name>F4SD91_MELLP</name>
<dbReference type="GeneID" id="18925324"/>
<dbReference type="InterPro" id="IPR004166">
    <property type="entry name" value="a-kinase_dom"/>
</dbReference>